<evidence type="ECO:0000313" key="12">
    <source>
        <dbReference type="Proteomes" id="UP001431693"/>
    </source>
</evidence>
<dbReference type="Gene3D" id="1.10.1520.10">
    <property type="entry name" value="Ribonuclease III domain"/>
    <property type="match status" value="1"/>
</dbReference>
<protein>
    <recommendedName>
        <fullName evidence="8">Ribonuclease 3</fullName>
        <ecNumber evidence="8">3.1.26.3</ecNumber>
    </recommendedName>
    <alternativeName>
        <fullName evidence="8">Ribonuclease III</fullName>
        <shortName evidence="8">RNase III</shortName>
    </alternativeName>
</protein>
<keyword evidence="8" id="KW-0963">Cytoplasm</keyword>
<comment type="subcellular location">
    <subcellularLocation>
        <location evidence="8">Cytoplasm</location>
    </subcellularLocation>
</comment>
<evidence type="ECO:0000256" key="4">
    <source>
        <dbReference type="ARBA" id="ARBA00022722"/>
    </source>
</evidence>
<comment type="catalytic activity">
    <reaction evidence="1 8">
        <text>Endonucleolytic cleavage to 5'-phosphomonoester.</text>
        <dbReference type="EC" id="3.1.26.3"/>
    </reaction>
</comment>
<keyword evidence="3 8" id="KW-0507">mRNA processing</keyword>
<dbReference type="CDD" id="cd10845">
    <property type="entry name" value="DSRM_RNAse_III_family"/>
    <property type="match status" value="1"/>
</dbReference>
<dbReference type="PROSITE" id="PS50137">
    <property type="entry name" value="DS_RBD"/>
    <property type="match status" value="1"/>
</dbReference>
<dbReference type="PANTHER" id="PTHR11207:SF0">
    <property type="entry name" value="RIBONUCLEASE 3"/>
    <property type="match status" value="1"/>
</dbReference>
<keyword evidence="5 8" id="KW-0255">Endonuclease</keyword>
<dbReference type="InterPro" id="IPR000999">
    <property type="entry name" value="RNase_III_dom"/>
</dbReference>
<evidence type="ECO:0000256" key="8">
    <source>
        <dbReference type="HAMAP-Rule" id="MF_00104"/>
    </source>
</evidence>
<dbReference type="CDD" id="cd00593">
    <property type="entry name" value="RIBOc"/>
    <property type="match status" value="1"/>
</dbReference>
<dbReference type="EMBL" id="JASJEX010000001">
    <property type="protein sequence ID" value="MDJ1128833.1"/>
    <property type="molecule type" value="Genomic_DNA"/>
</dbReference>
<keyword evidence="12" id="KW-1185">Reference proteome</keyword>
<feature type="binding site" evidence="8">
    <location>
        <position position="52"/>
    </location>
    <ligand>
        <name>Mg(2+)</name>
        <dbReference type="ChEBI" id="CHEBI:18420"/>
    </ligand>
</feature>
<dbReference type="SUPFAM" id="SSF69065">
    <property type="entry name" value="RNase III domain-like"/>
    <property type="match status" value="1"/>
</dbReference>
<dbReference type="Proteomes" id="UP001431693">
    <property type="component" value="Unassembled WGS sequence"/>
</dbReference>
<feature type="binding site" evidence="8">
    <location>
        <position position="128"/>
    </location>
    <ligand>
        <name>Mg(2+)</name>
        <dbReference type="ChEBI" id="CHEBI:18420"/>
    </ligand>
</feature>
<evidence type="ECO:0000256" key="2">
    <source>
        <dbReference type="ARBA" id="ARBA00010183"/>
    </source>
</evidence>
<organism evidence="11 12">
    <name type="scientific">Kribbibacterium absianum</name>
    <dbReference type="NCBI Taxonomy" id="3044210"/>
    <lineage>
        <taxon>Bacteria</taxon>
        <taxon>Bacillati</taxon>
        <taxon>Actinomycetota</taxon>
        <taxon>Coriobacteriia</taxon>
        <taxon>Coriobacteriales</taxon>
        <taxon>Kribbibacteriaceae</taxon>
        <taxon>Kribbibacterium</taxon>
    </lineage>
</organism>
<evidence type="ECO:0000256" key="3">
    <source>
        <dbReference type="ARBA" id="ARBA00022664"/>
    </source>
</evidence>
<keyword evidence="8" id="KW-0698">rRNA processing</keyword>
<dbReference type="SMART" id="SM00358">
    <property type="entry name" value="DSRM"/>
    <property type="match status" value="1"/>
</dbReference>
<reference evidence="11" key="1">
    <citation type="submission" date="2023-05" db="EMBL/GenBank/DDBJ databases">
        <title>[olsenella] sp. nov., isolated from a pig farm feces dump.</title>
        <authorList>
            <person name="Chang Y.-H."/>
        </authorList>
    </citation>
    <scope>NUCLEOTIDE SEQUENCE</scope>
    <source>
        <strain evidence="11">YH-ols2217</strain>
    </source>
</reference>
<evidence type="ECO:0000256" key="5">
    <source>
        <dbReference type="ARBA" id="ARBA00022759"/>
    </source>
</evidence>
<dbReference type="InterPro" id="IPR036389">
    <property type="entry name" value="RNase_III_sf"/>
</dbReference>
<comment type="similarity">
    <text evidence="2">Belongs to the ribonuclease III family.</text>
</comment>
<dbReference type="EC" id="3.1.26.3" evidence="8"/>
<evidence type="ECO:0000256" key="7">
    <source>
        <dbReference type="ARBA" id="ARBA00022884"/>
    </source>
</evidence>
<feature type="domain" description="DRBM" evidence="9">
    <location>
        <begin position="165"/>
        <end position="234"/>
    </location>
</feature>
<dbReference type="SMART" id="SM00535">
    <property type="entry name" value="RIBOc"/>
    <property type="match status" value="1"/>
</dbReference>
<dbReference type="Gene3D" id="3.30.160.20">
    <property type="match status" value="1"/>
</dbReference>
<keyword evidence="8" id="KW-0460">Magnesium</keyword>
<keyword evidence="8" id="KW-0699">rRNA-binding</keyword>
<keyword evidence="4 8" id="KW-0540">Nuclease</keyword>
<dbReference type="InterPro" id="IPR011907">
    <property type="entry name" value="RNase_III"/>
</dbReference>
<dbReference type="SUPFAM" id="SSF54768">
    <property type="entry name" value="dsRNA-binding domain-like"/>
    <property type="match status" value="1"/>
</dbReference>
<dbReference type="GO" id="GO:0004525">
    <property type="term" value="F:ribonuclease III activity"/>
    <property type="evidence" value="ECO:0007669"/>
    <property type="project" value="UniProtKB-EC"/>
</dbReference>
<evidence type="ECO:0000259" key="10">
    <source>
        <dbReference type="PROSITE" id="PS50142"/>
    </source>
</evidence>
<accession>A0ABT6ZJY3</accession>
<keyword evidence="7 8" id="KW-0694">RNA-binding</keyword>
<feature type="binding site" evidence="8">
    <location>
        <position position="125"/>
    </location>
    <ligand>
        <name>Mg(2+)</name>
        <dbReference type="ChEBI" id="CHEBI:18420"/>
    </ligand>
</feature>
<dbReference type="Pfam" id="PF14622">
    <property type="entry name" value="Ribonucleas_3_3"/>
    <property type="match status" value="1"/>
</dbReference>
<dbReference type="PROSITE" id="PS50142">
    <property type="entry name" value="RNASE_3_2"/>
    <property type="match status" value="1"/>
</dbReference>
<comment type="cofactor">
    <cofactor evidence="8">
        <name>Mg(2+)</name>
        <dbReference type="ChEBI" id="CHEBI:18420"/>
    </cofactor>
</comment>
<dbReference type="NCBIfam" id="TIGR02191">
    <property type="entry name" value="RNaseIII"/>
    <property type="match status" value="1"/>
</dbReference>
<comment type="subunit">
    <text evidence="8">Homodimer.</text>
</comment>
<dbReference type="Pfam" id="PF00035">
    <property type="entry name" value="dsrm"/>
    <property type="match status" value="1"/>
</dbReference>
<evidence type="ECO:0000313" key="11">
    <source>
        <dbReference type="EMBL" id="MDJ1128833.1"/>
    </source>
</evidence>
<comment type="caution">
    <text evidence="11">The sequence shown here is derived from an EMBL/GenBank/DDBJ whole genome shotgun (WGS) entry which is preliminary data.</text>
</comment>
<dbReference type="PANTHER" id="PTHR11207">
    <property type="entry name" value="RIBONUCLEASE III"/>
    <property type="match status" value="1"/>
</dbReference>
<keyword evidence="8" id="KW-0819">tRNA processing</keyword>
<comment type="function">
    <text evidence="8">Digests double-stranded RNA. Involved in the processing of primary rRNA transcript to yield the immediate precursors to the large and small rRNAs (23S and 16S). Processes some mRNAs, and tRNAs when they are encoded in the rRNA operon. Processes pre-crRNA and tracrRNA of type II CRISPR loci if present in the organism.</text>
</comment>
<dbReference type="InterPro" id="IPR014720">
    <property type="entry name" value="dsRBD_dom"/>
</dbReference>
<dbReference type="RefSeq" id="WP_283712473.1">
    <property type="nucleotide sequence ID" value="NZ_JASJEW010000001.1"/>
</dbReference>
<name>A0ABT6ZJY3_9ACTN</name>
<evidence type="ECO:0000259" key="9">
    <source>
        <dbReference type="PROSITE" id="PS50137"/>
    </source>
</evidence>
<evidence type="ECO:0000256" key="6">
    <source>
        <dbReference type="ARBA" id="ARBA00022801"/>
    </source>
</evidence>
<dbReference type="HAMAP" id="MF_00104">
    <property type="entry name" value="RNase_III"/>
    <property type="match status" value="1"/>
</dbReference>
<feature type="active site" evidence="8">
    <location>
        <position position="56"/>
    </location>
</feature>
<feature type="domain" description="RNase III" evidence="10">
    <location>
        <begin position="12"/>
        <end position="139"/>
    </location>
</feature>
<sequence>MGSRSREVASKARKAEEILDHQFTDRHLIEAAITHPSAAEGLPVSASYERLEFLGDAILGAIVAQDLFRKFPAKDEGELSSIETALVAGETLSDIARGLGVADCIVFGESELGTEARGLHSALENVYEALVGALYLDGGFEPAQAFVQRTLSPMMNGDIPLRPVNAKSALQELVQRDLHCDVEYKLVSEEGPEHAPTFTSVVRVQGVRVGRGSGRSKKASEAAAAQHALMRLTAGTGTGQVRGHVLAHDFDDEGAALDAPVVVAVETDPAKEPRVP</sequence>
<evidence type="ECO:0000256" key="1">
    <source>
        <dbReference type="ARBA" id="ARBA00000109"/>
    </source>
</evidence>
<keyword evidence="8" id="KW-0479">Metal-binding</keyword>
<feature type="active site" evidence="8">
    <location>
        <position position="128"/>
    </location>
</feature>
<keyword evidence="6 8" id="KW-0378">Hydrolase</keyword>
<gene>
    <name evidence="8 11" type="primary">rnc</name>
    <name evidence="11" type="ORF">QJ043_01875</name>
</gene>
<dbReference type="PROSITE" id="PS00517">
    <property type="entry name" value="RNASE_3_1"/>
    <property type="match status" value="1"/>
</dbReference>
<proteinExistence type="inferred from homology"/>